<accession>A0A109JVT9</accession>
<name>A0A109JVT9_9BRAD</name>
<feature type="transmembrane region" description="Helical" evidence="1">
    <location>
        <begin position="274"/>
        <end position="296"/>
    </location>
</feature>
<feature type="transmembrane region" description="Helical" evidence="1">
    <location>
        <begin position="193"/>
        <end position="213"/>
    </location>
</feature>
<evidence type="ECO:0000313" key="3">
    <source>
        <dbReference type="EMBL" id="KWV56037.1"/>
    </source>
</evidence>
<sequence>MAREADAQMEYRAGVVEPIYRYAIWAIIVLIGCVDALWVWWIDIRIVPDLKTLLGLAVLLLINYVYVAIRQKPRIAVLAGAAAQLVAFTAVYGVLTYLAARSSFPLVDRYLSAADVSIGFDWLAQFNWIQGHPDVKWVFNLAYETGTIQIIILLILLNVFGMLERIAEFVWLFVLTLLIIIPFAWLIPAEGAWAYYGVAHLTSAYYLPDFFALRDGTMREIVMDKMTGIVQFPSFHTALALILIFAARGIRFLFPASLGFNALMIASTPAFGGHYLVDIIGGAVLVPLAILIFGWVQQGETKPRPTDVGTLNVVRE</sequence>
<organism evidence="3 4">
    <name type="scientific">Bradyrhizobium macuxiense</name>
    <dbReference type="NCBI Taxonomy" id="1755647"/>
    <lineage>
        <taxon>Bacteria</taxon>
        <taxon>Pseudomonadati</taxon>
        <taxon>Pseudomonadota</taxon>
        <taxon>Alphaproteobacteria</taxon>
        <taxon>Hyphomicrobiales</taxon>
        <taxon>Nitrobacteraceae</taxon>
        <taxon>Bradyrhizobium</taxon>
    </lineage>
</organism>
<feature type="transmembrane region" description="Helical" evidence="1">
    <location>
        <begin position="169"/>
        <end position="187"/>
    </location>
</feature>
<dbReference type="InterPro" id="IPR026841">
    <property type="entry name" value="Aur1/Ipt1"/>
</dbReference>
<keyword evidence="1" id="KW-1133">Transmembrane helix</keyword>
<evidence type="ECO:0000313" key="4">
    <source>
        <dbReference type="Proteomes" id="UP000057737"/>
    </source>
</evidence>
<gene>
    <name evidence="3" type="ORF">AS156_04875</name>
</gene>
<proteinExistence type="predicted"/>
<protein>
    <recommendedName>
        <fullName evidence="2">Inositolphosphotransferase Aur1/Ipt1 domain-containing protein</fullName>
    </recommendedName>
</protein>
<feature type="transmembrane region" description="Helical" evidence="1">
    <location>
        <begin position="75"/>
        <end position="98"/>
    </location>
</feature>
<keyword evidence="4" id="KW-1185">Reference proteome</keyword>
<dbReference type="Proteomes" id="UP000057737">
    <property type="component" value="Unassembled WGS sequence"/>
</dbReference>
<evidence type="ECO:0000256" key="1">
    <source>
        <dbReference type="SAM" id="Phobius"/>
    </source>
</evidence>
<dbReference type="PROSITE" id="PS51257">
    <property type="entry name" value="PROKAR_LIPOPROTEIN"/>
    <property type="match status" value="1"/>
</dbReference>
<reference evidence="3 4" key="1">
    <citation type="submission" date="2015-11" db="EMBL/GenBank/DDBJ databases">
        <title>Draft Genome Sequence of the Strain BR 10303 (Bradyrhizobium sp.) isolated from nodules of Centrolobium paraense.</title>
        <authorList>
            <person name="Zelli J.E."/>
            <person name="Simoes-Araujo J.L."/>
            <person name="Barauna A.C."/>
            <person name="Silva K."/>
        </authorList>
    </citation>
    <scope>NUCLEOTIDE SEQUENCE [LARGE SCALE GENOMIC DNA]</scope>
    <source>
        <strain evidence="3 4">BR 10303</strain>
    </source>
</reference>
<keyword evidence="1" id="KW-0472">Membrane</keyword>
<feature type="transmembrane region" description="Helical" evidence="1">
    <location>
        <begin position="141"/>
        <end position="162"/>
    </location>
</feature>
<keyword evidence="1" id="KW-0812">Transmembrane</keyword>
<feature type="transmembrane region" description="Helical" evidence="1">
    <location>
        <begin position="19"/>
        <end position="41"/>
    </location>
</feature>
<evidence type="ECO:0000259" key="2">
    <source>
        <dbReference type="Pfam" id="PF14378"/>
    </source>
</evidence>
<dbReference type="AlphaFoldDB" id="A0A109JVT9"/>
<comment type="caution">
    <text evidence="3">The sequence shown here is derived from an EMBL/GenBank/DDBJ whole genome shotgun (WGS) entry which is preliminary data.</text>
</comment>
<dbReference type="GO" id="GO:0016020">
    <property type="term" value="C:membrane"/>
    <property type="evidence" value="ECO:0007669"/>
    <property type="project" value="UniProtKB-SubCell"/>
</dbReference>
<dbReference type="EMBL" id="LNCU01000056">
    <property type="protein sequence ID" value="KWV56037.1"/>
    <property type="molecule type" value="Genomic_DNA"/>
</dbReference>
<feature type="transmembrane region" description="Helical" evidence="1">
    <location>
        <begin position="234"/>
        <end position="254"/>
    </location>
</feature>
<dbReference type="Pfam" id="PF14378">
    <property type="entry name" value="PAP2_3"/>
    <property type="match status" value="1"/>
</dbReference>
<feature type="transmembrane region" description="Helical" evidence="1">
    <location>
        <begin position="53"/>
        <end position="69"/>
    </location>
</feature>
<feature type="domain" description="Inositolphosphotransferase Aur1/Ipt1" evidence="2">
    <location>
        <begin position="110"/>
        <end position="291"/>
    </location>
</feature>